<name>R6XUY4_9FIRM</name>
<dbReference type="NCBIfam" id="NF009154">
    <property type="entry name" value="PRK12497.3-3"/>
    <property type="match status" value="1"/>
</dbReference>
<dbReference type="AlphaFoldDB" id="R6XUY4"/>
<dbReference type="InterPro" id="IPR011335">
    <property type="entry name" value="Restrct_endonuc-II-like"/>
</dbReference>
<dbReference type="Pfam" id="PF02021">
    <property type="entry name" value="UPF0102"/>
    <property type="match status" value="1"/>
</dbReference>
<dbReference type="PANTHER" id="PTHR34039">
    <property type="entry name" value="UPF0102 PROTEIN YRAN"/>
    <property type="match status" value="1"/>
</dbReference>
<protein>
    <recommendedName>
        <fullName evidence="2">UPF0102 protein BN587_01803</fullName>
    </recommendedName>
</protein>
<evidence type="ECO:0000256" key="2">
    <source>
        <dbReference type="HAMAP-Rule" id="MF_00048"/>
    </source>
</evidence>
<dbReference type="CDD" id="cd20736">
    <property type="entry name" value="PoNe_Nuclease"/>
    <property type="match status" value="1"/>
</dbReference>
<comment type="caution">
    <text evidence="3">The sequence shown here is derived from an EMBL/GenBank/DDBJ whole genome shotgun (WGS) entry which is preliminary data.</text>
</comment>
<sequence>MLRRLITMSTPSRSSLGKYGEDFACRYLQNMGYKILTRNFRCHRYGEIDIIAEKKGCISFIEVKTRASTRFGRPIEAVTLAKQRKIHRCAEYYLQCNGLLERPPVLSFDVVEIIIEGTAAISINHWPHCF</sequence>
<dbReference type="InterPro" id="IPR003509">
    <property type="entry name" value="UPF0102_YraN-like"/>
</dbReference>
<comment type="similarity">
    <text evidence="1 2">Belongs to the UPF0102 family.</text>
</comment>
<evidence type="ECO:0000313" key="3">
    <source>
        <dbReference type="EMBL" id="CDD10062.1"/>
    </source>
</evidence>
<dbReference type="GO" id="GO:0003676">
    <property type="term" value="F:nucleic acid binding"/>
    <property type="evidence" value="ECO:0007669"/>
    <property type="project" value="InterPro"/>
</dbReference>
<organism evidence="3 4">
    <name type="scientific">Phascolarctobacterium succinatutens CAG:287</name>
    <dbReference type="NCBI Taxonomy" id="1263101"/>
    <lineage>
        <taxon>Bacteria</taxon>
        <taxon>Bacillati</taxon>
        <taxon>Bacillota</taxon>
        <taxon>Negativicutes</taxon>
        <taxon>Acidaminococcales</taxon>
        <taxon>Acidaminococcaceae</taxon>
        <taxon>Phascolarctobacterium</taxon>
    </lineage>
</organism>
<dbReference type="PANTHER" id="PTHR34039:SF1">
    <property type="entry name" value="UPF0102 PROTEIN YRAN"/>
    <property type="match status" value="1"/>
</dbReference>
<evidence type="ECO:0000313" key="4">
    <source>
        <dbReference type="Proteomes" id="UP000014937"/>
    </source>
</evidence>
<evidence type="ECO:0000256" key="1">
    <source>
        <dbReference type="ARBA" id="ARBA00006738"/>
    </source>
</evidence>
<gene>
    <name evidence="3" type="ORF">BN587_01803</name>
</gene>
<accession>R6XUY4</accession>
<dbReference type="NCBIfam" id="NF009150">
    <property type="entry name" value="PRK12497.1-3"/>
    <property type="match status" value="1"/>
</dbReference>
<proteinExistence type="inferred from homology"/>
<reference evidence="3" key="1">
    <citation type="submission" date="2012-11" db="EMBL/GenBank/DDBJ databases">
        <title>Dependencies among metagenomic species, viruses, plasmids and units of genetic variation.</title>
        <authorList>
            <person name="Nielsen H.B."/>
            <person name="Almeida M."/>
            <person name="Juncker A.S."/>
            <person name="Rasmussen S."/>
            <person name="Li J."/>
            <person name="Sunagawa S."/>
            <person name="Plichta D."/>
            <person name="Gautier L."/>
            <person name="Le Chatelier E."/>
            <person name="Peletier E."/>
            <person name="Bonde I."/>
            <person name="Nielsen T."/>
            <person name="Manichanh C."/>
            <person name="Arumugam M."/>
            <person name="Batto J."/>
            <person name="Santos M.B.Q.D."/>
            <person name="Blom N."/>
            <person name="Borruel N."/>
            <person name="Burgdorf K.S."/>
            <person name="Boumezbeur F."/>
            <person name="Casellas F."/>
            <person name="Dore J."/>
            <person name="Guarner F."/>
            <person name="Hansen T."/>
            <person name="Hildebrand F."/>
            <person name="Kaas R.S."/>
            <person name="Kennedy S."/>
            <person name="Kristiansen K."/>
            <person name="Kultima J.R."/>
            <person name="Leonard P."/>
            <person name="Levenez F."/>
            <person name="Lund O."/>
            <person name="Moumen B."/>
            <person name="Le Paslier D."/>
            <person name="Pons N."/>
            <person name="Pedersen O."/>
            <person name="Prifti E."/>
            <person name="Qin J."/>
            <person name="Raes J."/>
            <person name="Tap J."/>
            <person name="Tims S."/>
            <person name="Ussery D.W."/>
            <person name="Yamada T."/>
            <person name="MetaHit consortium"/>
            <person name="Renault P."/>
            <person name="Sicheritz-Ponten T."/>
            <person name="Bork P."/>
            <person name="Wang J."/>
            <person name="Brunak S."/>
            <person name="Ehrlich S.D."/>
        </authorList>
    </citation>
    <scope>NUCLEOTIDE SEQUENCE [LARGE SCALE GENOMIC DNA]</scope>
</reference>
<dbReference type="InterPro" id="IPR011856">
    <property type="entry name" value="tRNA_endonuc-like_dom_sf"/>
</dbReference>
<dbReference type="HOGENOM" id="CLU_115353_2_3_9"/>
<dbReference type="HAMAP" id="MF_00048">
    <property type="entry name" value="UPF0102"/>
    <property type="match status" value="1"/>
</dbReference>
<dbReference type="Gene3D" id="3.40.1350.10">
    <property type="match status" value="1"/>
</dbReference>
<dbReference type="Proteomes" id="UP000014937">
    <property type="component" value="Unassembled WGS sequence"/>
</dbReference>
<dbReference type="SUPFAM" id="SSF52980">
    <property type="entry name" value="Restriction endonuclease-like"/>
    <property type="match status" value="1"/>
</dbReference>
<dbReference type="EMBL" id="CBGL010000020">
    <property type="protein sequence ID" value="CDD10062.1"/>
    <property type="molecule type" value="Genomic_DNA"/>
</dbReference>